<keyword evidence="3" id="KW-1185">Reference proteome</keyword>
<evidence type="ECO:0000259" key="1">
    <source>
        <dbReference type="Pfam" id="PF17432"/>
    </source>
</evidence>
<sequence>MVVNSFIGGFCGSPVNFHAKDGSGYKLVGELVATPMVSAFSRWRRCDETRQILAKILHCDGADTAKNDMSVNGLSEENVLEIASNSLAYERICRR</sequence>
<proteinExistence type="predicted"/>
<dbReference type="GO" id="GO:0004177">
    <property type="term" value="F:aminopeptidase activity"/>
    <property type="evidence" value="ECO:0007669"/>
    <property type="project" value="UniProtKB-KW"/>
</dbReference>
<dbReference type="Proteomes" id="UP001370490">
    <property type="component" value="Unassembled WGS sequence"/>
</dbReference>
<accession>A0AAN8ZWM5</accession>
<dbReference type="GO" id="GO:0008270">
    <property type="term" value="F:zinc ion binding"/>
    <property type="evidence" value="ECO:0007669"/>
    <property type="project" value="InterPro"/>
</dbReference>
<gene>
    <name evidence="2" type="ORF">RJ641_001278</name>
</gene>
<dbReference type="GO" id="GO:0009507">
    <property type="term" value="C:chloroplast"/>
    <property type="evidence" value="ECO:0007669"/>
    <property type="project" value="TreeGrafter"/>
</dbReference>
<organism evidence="2 3">
    <name type="scientific">Dillenia turbinata</name>
    <dbReference type="NCBI Taxonomy" id="194707"/>
    <lineage>
        <taxon>Eukaryota</taxon>
        <taxon>Viridiplantae</taxon>
        <taxon>Streptophyta</taxon>
        <taxon>Embryophyta</taxon>
        <taxon>Tracheophyta</taxon>
        <taxon>Spermatophyta</taxon>
        <taxon>Magnoliopsida</taxon>
        <taxon>eudicotyledons</taxon>
        <taxon>Gunneridae</taxon>
        <taxon>Pentapetalae</taxon>
        <taxon>Dilleniales</taxon>
        <taxon>Dilleniaceae</taxon>
        <taxon>Dillenia</taxon>
    </lineage>
</organism>
<reference evidence="2 3" key="1">
    <citation type="submission" date="2023-12" db="EMBL/GenBank/DDBJ databases">
        <title>A high-quality genome assembly for Dillenia turbinata (Dilleniales).</title>
        <authorList>
            <person name="Chanderbali A."/>
        </authorList>
    </citation>
    <scope>NUCLEOTIDE SEQUENCE [LARGE SCALE GENOMIC DNA]</scope>
    <source>
        <strain evidence="2">LSX21</strain>
        <tissue evidence="2">Leaf</tissue>
    </source>
</reference>
<keyword evidence="2" id="KW-0645">Protease</keyword>
<comment type="caution">
    <text evidence="2">The sequence shown here is derived from an EMBL/GenBank/DDBJ whole genome shotgun (WGS) entry which is preliminary data.</text>
</comment>
<evidence type="ECO:0000313" key="2">
    <source>
        <dbReference type="EMBL" id="KAK6947805.1"/>
    </source>
</evidence>
<dbReference type="PANTHER" id="PTHR46322">
    <property type="entry name" value="PUROMYCIN-SENSITIVE AMINOPEPTIDASE"/>
    <property type="match status" value="1"/>
</dbReference>
<keyword evidence="2" id="KW-0031">Aminopeptidase</keyword>
<name>A0AAN8ZWM5_9MAGN</name>
<keyword evidence="2" id="KW-0378">Hydrolase</keyword>
<dbReference type="PANTHER" id="PTHR46322:SF1">
    <property type="entry name" value="PUROMYCIN-SENSITIVE AMINOPEPTIDASE"/>
    <property type="match status" value="1"/>
</dbReference>
<evidence type="ECO:0000313" key="3">
    <source>
        <dbReference type="Proteomes" id="UP001370490"/>
    </source>
</evidence>
<dbReference type="InterPro" id="IPR037144">
    <property type="entry name" value="Peptidase_M1_pepN_C_sf"/>
</dbReference>
<feature type="domain" description="Peptidase M1 alanyl aminopeptidase C-terminal" evidence="1">
    <location>
        <begin position="3"/>
        <end position="55"/>
    </location>
</feature>
<dbReference type="AlphaFoldDB" id="A0AAN8ZWM5"/>
<protein>
    <submittedName>
        <fullName evidence="2">Peptidase M1, alanyl aminopeptidase, C-terminal</fullName>
    </submittedName>
</protein>
<dbReference type="InterPro" id="IPR012779">
    <property type="entry name" value="Peptidase_M1_pepN"/>
</dbReference>
<dbReference type="InterPro" id="IPR024601">
    <property type="entry name" value="Peptidase_M1_pepN_C"/>
</dbReference>
<dbReference type="EMBL" id="JBAMMX010000001">
    <property type="protein sequence ID" value="KAK6947805.1"/>
    <property type="molecule type" value="Genomic_DNA"/>
</dbReference>
<dbReference type="Gene3D" id="1.25.50.10">
    <property type="entry name" value="Peptidase M1, alanyl aminopeptidase, C-terminal domain"/>
    <property type="match status" value="1"/>
</dbReference>
<dbReference type="Pfam" id="PF17432">
    <property type="entry name" value="DUF3458_C"/>
    <property type="match status" value="1"/>
</dbReference>